<reference evidence="1 2" key="1">
    <citation type="submission" date="2013-08" db="EMBL/GenBank/DDBJ databases">
        <authorList>
            <person name="Weinstock G."/>
            <person name="Sodergren E."/>
            <person name="Wylie T."/>
            <person name="Fulton L."/>
            <person name="Fulton R."/>
            <person name="Fronick C."/>
            <person name="O'Laughlin M."/>
            <person name="Godfrey J."/>
            <person name="Miner T."/>
            <person name="Herter B."/>
            <person name="Appelbaum E."/>
            <person name="Cordes M."/>
            <person name="Lek S."/>
            <person name="Wollam A."/>
            <person name="Pepin K.H."/>
            <person name="Palsikar V.B."/>
            <person name="Mitreva M."/>
            <person name="Wilson R.K."/>
        </authorList>
    </citation>
    <scope>NUCLEOTIDE SEQUENCE [LARGE SCALE GENOMIC DNA]</scope>
    <source>
        <strain evidence="1 2">F0041</strain>
    </source>
</reference>
<dbReference type="PATRIC" id="fig|1321819.3.peg.2056"/>
<dbReference type="EMBL" id="AWSV01000116">
    <property type="protein sequence ID" value="ERI84747.1"/>
    <property type="molecule type" value="Genomic_DNA"/>
</dbReference>
<accession>U2DT22</accession>
<dbReference type="GeneID" id="99754253"/>
<gene>
    <name evidence="1" type="ORF">HMPREF1981_02223</name>
</gene>
<protein>
    <submittedName>
        <fullName evidence="1">Uncharacterized protein</fullName>
    </submittedName>
</protein>
<dbReference type="OrthoDB" id="1049695at2"/>
<dbReference type="RefSeq" id="WP_021645767.1">
    <property type="nucleotide sequence ID" value="NZ_KE993117.1"/>
</dbReference>
<organism evidence="1 2">
    <name type="scientific">Bacteroides pyogenes F0041</name>
    <dbReference type="NCBI Taxonomy" id="1321819"/>
    <lineage>
        <taxon>Bacteria</taxon>
        <taxon>Pseudomonadati</taxon>
        <taxon>Bacteroidota</taxon>
        <taxon>Bacteroidia</taxon>
        <taxon>Bacteroidales</taxon>
        <taxon>Bacteroidaceae</taxon>
        <taxon>Bacteroides</taxon>
    </lineage>
</organism>
<evidence type="ECO:0000313" key="1">
    <source>
        <dbReference type="EMBL" id="ERI84747.1"/>
    </source>
</evidence>
<proteinExistence type="predicted"/>
<name>U2DT22_9BACE</name>
<sequence>MVSKMCEVDFREDIMIGASDVREISPVNKGGEESDVYLEVLSFLREIFNLVGFSEIIKGANKRF</sequence>
<dbReference type="Proteomes" id="UP000016496">
    <property type="component" value="Unassembled WGS sequence"/>
</dbReference>
<dbReference type="HOGENOM" id="CLU_2858477_0_0_10"/>
<evidence type="ECO:0000313" key="2">
    <source>
        <dbReference type="Proteomes" id="UP000016496"/>
    </source>
</evidence>
<dbReference type="AlphaFoldDB" id="U2DT22"/>
<comment type="caution">
    <text evidence="1">The sequence shown here is derived from an EMBL/GenBank/DDBJ whole genome shotgun (WGS) entry which is preliminary data.</text>
</comment>